<proteinExistence type="predicted"/>
<dbReference type="Gene3D" id="3.10.20.90">
    <property type="entry name" value="Phosphatidylinositol 3-kinase Catalytic Subunit, Chain A, domain 1"/>
    <property type="match status" value="1"/>
</dbReference>
<evidence type="ECO:0000313" key="2">
    <source>
        <dbReference type="Proteomes" id="UP000492821"/>
    </source>
</evidence>
<dbReference type="Proteomes" id="UP000492821">
    <property type="component" value="Unassembled WGS sequence"/>
</dbReference>
<dbReference type="WBParaSite" id="Pan_g16497.t1">
    <property type="protein sequence ID" value="Pan_g16497.t1"/>
    <property type="gene ID" value="Pan_g16497"/>
</dbReference>
<dbReference type="AlphaFoldDB" id="A0A7E4V4L7"/>
<protein>
    <submittedName>
        <fullName evidence="3">Ubiquitin-like domain-containing protein</fullName>
    </submittedName>
</protein>
<dbReference type="SUPFAM" id="SSF54236">
    <property type="entry name" value="Ubiquitin-like"/>
    <property type="match status" value="1"/>
</dbReference>
<dbReference type="SMART" id="SM00213">
    <property type="entry name" value="UBQ"/>
    <property type="match status" value="1"/>
</dbReference>
<feature type="domain" description="Ubiquitin-like" evidence="1">
    <location>
        <begin position="18"/>
        <end position="86"/>
    </location>
</feature>
<evidence type="ECO:0000313" key="3">
    <source>
        <dbReference type="WBParaSite" id="Pan_g16497.t1"/>
    </source>
</evidence>
<dbReference type="InterPro" id="IPR029071">
    <property type="entry name" value="Ubiquitin-like_domsf"/>
</dbReference>
<keyword evidence="2" id="KW-1185">Reference proteome</keyword>
<dbReference type="CDD" id="cd17039">
    <property type="entry name" value="Ubl_ubiquitin_like"/>
    <property type="match status" value="1"/>
</dbReference>
<organism evidence="2 3">
    <name type="scientific">Panagrellus redivivus</name>
    <name type="common">Microworm</name>
    <dbReference type="NCBI Taxonomy" id="6233"/>
    <lineage>
        <taxon>Eukaryota</taxon>
        <taxon>Metazoa</taxon>
        <taxon>Ecdysozoa</taxon>
        <taxon>Nematoda</taxon>
        <taxon>Chromadorea</taxon>
        <taxon>Rhabditida</taxon>
        <taxon>Tylenchina</taxon>
        <taxon>Panagrolaimomorpha</taxon>
        <taxon>Panagrolaimoidea</taxon>
        <taxon>Panagrolaimidae</taxon>
        <taxon>Panagrellus</taxon>
    </lineage>
</organism>
<dbReference type="Pfam" id="PF00240">
    <property type="entry name" value="ubiquitin"/>
    <property type="match status" value="1"/>
</dbReference>
<sequence>MADRKAYLLSVSYGDTIVYVFIKCKYGRIRLGVFPDDPIDVLKERLEEASLDNVPAAYQRLYYNGQLLHGSLRFHNVKEDDTIIFVDSRDKLWDLKSVLEKPERKKK</sequence>
<dbReference type="PROSITE" id="PS50053">
    <property type="entry name" value="UBIQUITIN_2"/>
    <property type="match status" value="1"/>
</dbReference>
<reference evidence="2" key="1">
    <citation type="journal article" date="2013" name="Genetics">
        <title>The draft genome and transcriptome of Panagrellus redivivus are shaped by the harsh demands of a free-living lifestyle.</title>
        <authorList>
            <person name="Srinivasan J."/>
            <person name="Dillman A.R."/>
            <person name="Macchietto M.G."/>
            <person name="Heikkinen L."/>
            <person name="Lakso M."/>
            <person name="Fracchia K.M."/>
            <person name="Antoshechkin I."/>
            <person name="Mortazavi A."/>
            <person name="Wong G."/>
            <person name="Sternberg P.W."/>
        </authorList>
    </citation>
    <scope>NUCLEOTIDE SEQUENCE [LARGE SCALE GENOMIC DNA]</scope>
    <source>
        <strain evidence="2">MT8872</strain>
    </source>
</reference>
<evidence type="ECO:0000259" key="1">
    <source>
        <dbReference type="PROSITE" id="PS50053"/>
    </source>
</evidence>
<accession>A0A7E4V4L7</accession>
<name>A0A7E4V4L7_PANRE</name>
<dbReference type="InterPro" id="IPR000626">
    <property type="entry name" value="Ubiquitin-like_dom"/>
</dbReference>
<reference evidence="3" key="2">
    <citation type="submission" date="2020-10" db="UniProtKB">
        <authorList>
            <consortium name="WormBaseParasite"/>
        </authorList>
    </citation>
    <scope>IDENTIFICATION</scope>
</reference>